<evidence type="ECO:0000313" key="6">
    <source>
        <dbReference type="EMBL" id="PLW46599.1"/>
    </source>
</evidence>
<dbReference type="STRING" id="200324.A0A2N5V9B9"/>
<dbReference type="InterPro" id="IPR036412">
    <property type="entry name" value="HAD-like_sf"/>
</dbReference>
<dbReference type="SUPFAM" id="SSF56784">
    <property type="entry name" value="HAD-like"/>
    <property type="match status" value="1"/>
</dbReference>
<dbReference type="InterPro" id="IPR023214">
    <property type="entry name" value="HAD_sf"/>
</dbReference>
<comment type="pathway">
    <text evidence="3">Glycan biosynthesis; trehalose biosynthesis.</text>
</comment>
<dbReference type="AlphaFoldDB" id="A0A2N5V9B9"/>
<organism evidence="6 8">
    <name type="scientific">Puccinia coronata f. sp. avenae</name>
    <dbReference type="NCBI Taxonomy" id="200324"/>
    <lineage>
        <taxon>Eukaryota</taxon>
        <taxon>Fungi</taxon>
        <taxon>Dikarya</taxon>
        <taxon>Basidiomycota</taxon>
        <taxon>Pucciniomycotina</taxon>
        <taxon>Pucciniomycetes</taxon>
        <taxon>Pucciniales</taxon>
        <taxon>Pucciniaceae</taxon>
        <taxon>Puccinia</taxon>
    </lineage>
</organism>
<keyword evidence="7" id="KW-1185">Reference proteome</keyword>
<dbReference type="Pfam" id="PF02358">
    <property type="entry name" value="Trehalose_PPase"/>
    <property type="match status" value="1"/>
</dbReference>
<accession>A0A2N5V9B9</accession>
<dbReference type="Proteomes" id="UP000235388">
    <property type="component" value="Unassembled WGS sequence"/>
</dbReference>
<dbReference type="Proteomes" id="UP000235392">
    <property type="component" value="Unassembled WGS sequence"/>
</dbReference>
<keyword evidence="4" id="KW-1133">Transmembrane helix</keyword>
<dbReference type="EMBL" id="PGCI01000038">
    <property type="protein sequence ID" value="PLW46599.1"/>
    <property type="molecule type" value="Genomic_DNA"/>
</dbReference>
<comment type="similarity">
    <text evidence="3">Belongs to the trehalose phosphatase family.</text>
</comment>
<evidence type="ECO:0000256" key="1">
    <source>
        <dbReference type="ARBA" id="ARBA00005409"/>
    </source>
</evidence>
<keyword evidence="3" id="KW-0378">Hydrolase</keyword>
<dbReference type="GO" id="GO:0003825">
    <property type="term" value="F:alpha,alpha-trehalose-phosphate synthase (UDP-forming) activity"/>
    <property type="evidence" value="ECO:0007669"/>
    <property type="project" value="TreeGrafter"/>
</dbReference>
<dbReference type="NCBIfam" id="TIGR00685">
    <property type="entry name" value="T6PP"/>
    <property type="match status" value="1"/>
</dbReference>
<comment type="function">
    <text evidence="3">Removes the phosphate from trehalose 6-phosphate to produce free trehalose.</text>
</comment>
<reference evidence="7 8" key="1">
    <citation type="submission" date="2017-11" db="EMBL/GenBank/DDBJ databases">
        <title>De novo assembly and phasing of dikaryotic genomes from two isolates of Puccinia coronata f. sp. avenae, the causal agent of oat crown rust.</title>
        <authorList>
            <person name="Miller M.E."/>
            <person name="Zhang Y."/>
            <person name="Omidvar V."/>
            <person name="Sperschneider J."/>
            <person name="Schwessinger B."/>
            <person name="Raley C."/>
            <person name="Palmer J.M."/>
            <person name="Garnica D."/>
            <person name="Upadhyaya N."/>
            <person name="Rathjen J."/>
            <person name="Taylor J.M."/>
            <person name="Park R.F."/>
            <person name="Dodds P.N."/>
            <person name="Hirsch C.D."/>
            <person name="Kianian S.F."/>
            <person name="Figueroa M."/>
        </authorList>
    </citation>
    <scope>NUCLEOTIDE SEQUENCE [LARGE SCALE GENOMIC DNA]</scope>
    <source>
        <strain evidence="5">12NC29</strain>
        <strain evidence="6">12SD80</strain>
    </source>
</reference>
<proteinExistence type="inferred from homology"/>
<dbReference type="InterPro" id="IPR001830">
    <property type="entry name" value="Glyco_trans_20"/>
</dbReference>
<comment type="caution">
    <text evidence="6">The sequence shown here is derived from an EMBL/GenBank/DDBJ whole genome shotgun (WGS) entry which is preliminary data.</text>
</comment>
<dbReference type="GO" id="GO:0005992">
    <property type="term" value="P:trehalose biosynthetic process"/>
    <property type="evidence" value="ECO:0007669"/>
    <property type="project" value="UniProtKB-UniPathway"/>
</dbReference>
<dbReference type="Gene3D" id="3.40.50.1000">
    <property type="entry name" value="HAD superfamily/HAD-like"/>
    <property type="match status" value="2"/>
</dbReference>
<sequence>MRMEEASTADQESLWITRYSSPERFTYYQSARTMPCHHLQTSKKIAIILFSIFGPLLNLFIAHVGCVVYPDVDAPVASIHSDTISQFKEHENKLAVFDYDGTLAPFVDDPEDAIPSEALSEALAELNDDPTAHPAIISGRDQPFLDKHFAKYRNFYLSAEYGAARREPGGQWVQAEGLKLDWKPLVISLMKQEHDKYQGPLHELLRIEPKITGVVLHYRKLNNHAEGSKELAKSLKYDARKKRITILDPFFEELKAMNTAGKLGSNELKVENDNLAIEVRMGQVLSKGMVVKELLKSNPRTRMAVCFGDSNADEDMIKTLKSSGLPVVATFHVKNNKYLETKAMHKMETPQQAVDLLRAFYDMEPKKIELKKEN</sequence>
<dbReference type="OrthoDB" id="2501535at2759"/>
<gene>
    <name evidence="5" type="ORF">PCANC_14169</name>
    <name evidence="6" type="ORF">PCASD_07405</name>
</gene>
<keyword evidence="4" id="KW-0472">Membrane</keyword>
<dbReference type="GO" id="GO:0004805">
    <property type="term" value="F:trehalose-phosphatase activity"/>
    <property type="evidence" value="ECO:0007669"/>
    <property type="project" value="UniProtKB-EC"/>
</dbReference>
<dbReference type="NCBIfam" id="TIGR01484">
    <property type="entry name" value="HAD-SF-IIB"/>
    <property type="match status" value="1"/>
</dbReference>
<dbReference type="InterPro" id="IPR006379">
    <property type="entry name" value="HAD-SF_hydro_IIB"/>
</dbReference>
<comment type="similarity">
    <text evidence="2">In the C-terminal section; belongs to the trehalose phosphatase family.</text>
</comment>
<dbReference type="InterPro" id="IPR003337">
    <property type="entry name" value="Trehalose_PPase"/>
</dbReference>
<dbReference type="EC" id="3.1.3.12" evidence="3"/>
<evidence type="ECO:0000313" key="8">
    <source>
        <dbReference type="Proteomes" id="UP000235392"/>
    </source>
</evidence>
<dbReference type="PANTHER" id="PTHR10788">
    <property type="entry name" value="TREHALOSE-6-PHOSPHATE SYNTHASE"/>
    <property type="match status" value="1"/>
</dbReference>
<name>A0A2N5V9B9_9BASI</name>
<evidence type="ECO:0000313" key="5">
    <source>
        <dbReference type="EMBL" id="PLW38141.1"/>
    </source>
</evidence>
<comment type="cofactor">
    <cofactor evidence="3">
        <name>a divalent metal cation</name>
        <dbReference type="ChEBI" id="CHEBI:60240"/>
    </cofactor>
</comment>
<keyword evidence="4" id="KW-0812">Transmembrane</keyword>
<comment type="similarity">
    <text evidence="1">In the N-terminal section; belongs to the glycosyltransferase 20 family.</text>
</comment>
<feature type="transmembrane region" description="Helical" evidence="4">
    <location>
        <begin position="47"/>
        <end position="70"/>
    </location>
</feature>
<evidence type="ECO:0000256" key="3">
    <source>
        <dbReference type="RuleBase" id="RU361117"/>
    </source>
</evidence>
<protein>
    <recommendedName>
        <fullName evidence="3">Trehalose 6-phosphate phosphatase</fullName>
        <ecNumber evidence="3">3.1.3.12</ecNumber>
    </recommendedName>
</protein>
<dbReference type="PANTHER" id="PTHR10788:SF106">
    <property type="entry name" value="BCDNA.GH08860"/>
    <property type="match status" value="1"/>
</dbReference>
<dbReference type="EMBL" id="PGCJ01000212">
    <property type="protein sequence ID" value="PLW38141.1"/>
    <property type="molecule type" value="Genomic_DNA"/>
</dbReference>
<comment type="catalytic activity">
    <reaction evidence="3">
        <text>alpha,alpha-trehalose 6-phosphate + H2O = alpha,alpha-trehalose + phosphate</text>
        <dbReference type="Rhea" id="RHEA:23420"/>
        <dbReference type="ChEBI" id="CHEBI:15377"/>
        <dbReference type="ChEBI" id="CHEBI:16551"/>
        <dbReference type="ChEBI" id="CHEBI:43474"/>
        <dbReference type="ChEBI" id="CHEBI:58429"/>
        <dbReference type="EC" id="3.1.3.12"/>
    </reaction>
</comment>
<evidence type="ECO:0000256" key="4">
    <source>
        <dbReference type="SAM" id="Phobius"/>
    </source>
</evidence>
<evidence type="ECO:0000256" key="2">
    <source>
        <dbReference type="ARBA" id="ARBA00006330"/>
    </source>
</evidence>
<evidence type="ECO:0000313" key="7">
    <source>
        <dbReference type="Proteomes" id="UP000235388"/>
    </source>
</evidence>
<dbReference type="UniPathway" id="UPA00299"/>